<dbReference type="Proteomes" id="UP000747399">
    <property type="component" value="Unassembled WGS sequence"/>
</dbReference>
<accession>A0A8J4AT28</accession>
<keyword evidence="3" id="KW-1185">Reference proteome</keyword>
<evidence type="ECO:0000313" key="3">
    <source>
        <dbReference type="Proteomes" id="UP000747399"/>
    </source>
</evidence>
<organism evidence="2 3">
    <name type="scientific">Volvox africanus</name>
    <dbReference type="NCBI Taxonomy" id="51714"/>
    <lineage>
        <taxon>Eukaryota</taxon>
        <taxon>Viridiplantae</taxon>
        <taxon>Chlorophyta</taxon>
        <taxon>core chlorophytes</taxon>
        <taxon>Chlorophyceae</taxon>
        <taxon>CS clade</taxon>
        <taxon>Chlamydomonadales</taxon>
        <taxon>Volvocaceae</taxon>
        <taxon>Volvox</taxon>
    </lineage>
</organism>
<feature type="non-terminal residue" evidence="2">
    <location>
        <position position="1"/>
    </location>
</feature>
<feature type="non-terminal residue" evidence="2">
    <location>
        <position position="162"/>
    </location>
</feature>
<evidence type="ECO:0000256" key="1">
    <source>
        <dbReference type="SAM" id="MobiDB-lite"/>
    </source>
</evidence>
<feature type="compositionally biased region" description="Low complexity" evidence="1">
    <location>
        <begin position="111"/>
        <end position="125"/>
    </location>
</feature>
<dbReference type="EMBL" id="BNCO01000004">
    <property type="protein sequence ID" value="GIL47304.1"/>
    <property type="molecule type" value="Genomic_DNA"/>
</dbReference>
<feature type="region of interest" description="Disordered" evidence="1">
    <location>
        <begin position="97"/>
        <end position="132"/>
    </location>
</feature>
<sequence length="162" mass="15276">TVTRATAPSVITAAATASIASGGGVNASGSALAASVGAAAGAVGSLTTATATVTNRGDDGKSATATIQVTVEPLSRATSVEAVPTVSVGQTVVASGADLPPLPPLPDGHAHAASPSPADTTTAPTNDRRRPSVVCTGSLTSSTLTASATVPAAAAADHAVLQ</sequence>
<dbReference type="AlphaFoldDB" id="A0A8J4AT28"/>
<reference evidence="2" key="1">
    <citation type="journal article" date="2021" name="Proc. Natl. Acad. Sci. U.S.A.">
        <title>Three genomes in the algal genus Volvox reveal the fate of a haploid sex-determining region after a transition to homothallism.</title>
        <authorList>
            <person name="Yamamoto K."/>
            <person name="Hamaji T."/>
            <person name="Kawai-Toyooka H."/>
            <person name="Matsuzaki R."/>
            <person name="Takahashi F."/>
            <person name="Nishimura Y."/>
            <person name="Kawachi M."/>
            <person name="Noguchi H."/>
            <person name="Minakuchi Y."/>
            <person name="Umen J.G."/>
            <person name="Toyoda A."/>
            <person name="Nozaki H."/>
        </authorList>
    </citation>
    <scope>NUCLEOTIDE SEQUENCE</scope>
    <source>
        <strain evidence="2">NIES-3780</strain>
    </source>
</reference>
<proteinExistence type="predicted"/>
<protein>
    <submittedName>
        <fullName evidence="2">Uncharacterized protein</fullName>
    </submittedName>
</protein>
<evidence type="ECO:0000313" key="2">
    <source>
        <dbReference type="EMBL" id="GIL47304.1"/>
    </source>
</evidence>
<comment type="caution">
    <text evidence="2">The sequence shown here is derived from an EMBL/GenBank/DDBJ whole genome shotgun (WGS) entry which is preliminary data.</text>
</comment>
<gene>
    <name evidence="2" type="ORF">Vafri_4156</name>
</gene>
<name>A0A8J4AT28_9CHLO</name>